<dbReference type="EMBL" id="BARW01041512">
    <property type="protein sequence ID" value="GAJ16687.1"/>
    <property type="molecule type" value="Genomic_DNA"/>
</dbReference>
<gene>
    <name evidence="1" type="ORF">S12H4_62117</name>
</gene>
<feature type="non-terminal residue" evidence="1">
    <location>
        <position position="59"/>
    </location>
</feature>
<name>X1VFD9_9ZZZZ</name>
<dbReference type="AlphaFoldDB" id="X1VFD9"/>
<evidence type="ECO:0000313" key="1">
    <source>
        <dbReference type="EMBL" id="GAJ16687.1"/>
    </source>
</evidence>
<sequence>MLAIPTRGIYRSVKEHNVELDVFSDWIEGTILFDEADLSNVDIVDILCEDLICDDQNFA</sequence>
<proteinExistence type="predicted"/>
<protein>
    <submittedName>
        <fullName evidence="1">Uncharacterized protein</fullName>
    </submittedName>
</protein>
<reference evidence="1" key="1">
    <citation type="journal article" date="2014" name="Front. Microbiol.">
        <title>High frequency of phylogenetically diverse reductive dehalogenase-homologous genes in deep subseafloor sedimentary metagenomes.</title>
        <authorList>
            <person name="Kawai M."/>
            <person name="Futagami T."/>
            <person name="Toyoda A."/>
            <person name="Takaki Y."/>
            <person name="Nishi S."/>
            <person name="Hori S."/>
            <person name="Arai W."/>
            <person name="Tsubouchi T."/>
            <person name="Morono Y."/>
            <person name="Uchiyama I."/>
            <person name="Ito T."/>
            <person name="Fujiyama A."/>
            <person name="Inagaki F."/>
            <person name="Takami H."/>
        </authorList>
    </citation>
    <scope>NUCLEOTIDE SEQUENCE</scope>
    <source>
        <strain evidence="1">Expedition CK06-06</strain>
    </source>
</reference>
<organism evidence="1">
    <name type="scientific">marine sediment metagenome</name>
    <dbReference type="NCBI Taxonomy" id="412755"/>
    <lineage>
        <taxon>unclassified sequences</taxon>
        <taxon>metagenomes</taxon>
        <taxon>ecological metagenomes</taxon>
    </lineage>
</organism>
<comment type="caution">
    <text evidence="1">The sequence shown here is derived from an EMBL/GenBank/DDBJ whole genome shotgun (WGS) entry which is preliminary data.</text>
</comment>
<accession>X1VFD9</accession>